<reference evidence="1 2" key="1">
    <citation type="journal article" date="2003" name="PLoS Biol.">
        <title>The genome sequence of Caenorhabditis briggsae: a platform for comparative genomics.</title>
        <authorList>
            <person name="Stein L.D."/>
            <person name="Bao Z."/>
            <person name="Blasiar D."/>
            <person name="Blumenthal T."/>
            <person name="Brent M.R."/>
            <person name="Chen N."/>
            <person name="Chinwalla A."/>
            <person name="Clarke L."/>
            <person name="Clee C."/>
            <person name="Coghlan A."/>
            <person name="Coulson A."/>
            <person name="D'Eustachio P."/>
            <person name="Fitch D.H."/>
            <person name="Fulton L.A."/>
            <person name="Fulton R.E."/>
            <person name="Griffiths-Jones S."/>
            <person name="Harris T.W."/>
            <person name="Hillier L.W."/>
            <person name="Kamath R."/>
            <person name="Kuwabara P.E."/>
            <person name="Mardis E.R."/>
            <person name="Marra M.A."/>
            <person name="Miner T.L."/>
            <person name="Minx P."/>
            <person name="Mullikin J.C."/>
            <person name="Plumb R.W."/>
            <person name="Rogers J."/>
            <person name="Schein J.E."/>
            <person name="Sohrmann M."/>
            <person name="Spieth J."/>
            <person name="Stajich J.E."/>
            <person name="Wei C."/>
            <person name="Willey D."/>
            <person name="Wilson R.K."/>
            <person name="Durbin R."/>
            <person name="Waterston R.H."/>
        </authorList>
    </citation>
    <scope>NUCLEOTIDE SEQUENCE [LARGE SCALE GENOMIC DNA]</scope>
    <source>
        <strain evidence="1 2">AF16</strain>
    </source>
</reference>
<evidence type="ECO:0000313" key="2">
    <source>
        <dbReference type="Proteomes" id="UP000008549"/>
    </source>
</evidence>
<gene>
    <name evidence="1 3" type="ORF">CBG14364</name>
    <name evidence="1" type="ORF">CBG_14364</name>
</gene>
<dbReference type="STRING" id="6238.A8XJU5"/>
<dbReference type="FunCoup" id="A8XJU5">
    <property type="interactions" value="7"/>
</dbReference>
<dbReference type="GO" id="GO:0005615">
    <property type="term" value="C:extracellular space"/>
    <property type="evidence" value="ECO:0000318"/>
    <property type="project" value="GO_Central"/>
</dbReference>
<reference evidence="1 2" key="2">
    <citation type="journal article" date="2011" name="PLoS Genet.">
        <title>Caenorhabditis briggsae recombinant inbred line genotypes reveal inter-strain incompatibility and the evolution of recombination.</title>
        <authorList>
            <person name="Ross J.A."/>
            <person name="Koboldt D.C."/>
            <person name="Staisch J.E."/>
            <person name="Chamberlin H.M."/>
            <person name="Gupta B.P."/>
            <person name="Miller R.D."/>
            <person name="Baird S.E."/>
            <person name="Haag E.S."/>
        </authorList>
    </citation>
    <scope>NUCLEOTIDE SEQUENCE [LARGE SCALE GENOMIC DNA]</scope>
    <source>
        <strain evidence="1 2">AF16</strain>
    </source>
</reference>
<protein>
    <submittedName>
        <fullName evidence="1">Protein CBG14364</fullName>
    </submittedName>
</protein>
<dbReference type="CDD" id="cd00220">
    <property type="entry name" value="VMO-I"/>
    <property type="match status" value="1"/>
</dbReference>
<accession>A8XJU5</accession>
<dbReference type="EMBL" id="HE600983">
    <property type="protein sequence ID" value="CAP32921.1"/>
    <property type="molecule type" value="Genomic_DNA"/>
</dbReference>
<dbReference type="SUPFAM" id="SSF51092">
    <property type="entry name" value="Vitelline membrane outer protein-I (VMO-I)"/>
    <property type="match status" value="1"/>
</dbReference>
<dbReference type="PANTHER" id="PTHR18841">
    <property type="entry name" value="VITELLINE MEMBRANE OUTER LAYER PROTEIN I-RELATED"/>
    <property type="match status" value="1"/>
</dbReference>
<dbReference type="InterPro" id="IPR036706">
    <property type="entry name" value="VOMI_sf"/>
</dbReference>
<dbReference type="Pfam" id="PF03762">
    <property type="entry name" value="VOMI"/>
    <property type="match status" value="1"/>
</dbReference>
<proteinExistence type="predicted"/>
<dbReference type="InParanoid" id="A8XJU5"/>
<dbReference type="eggNOG" id="ENOG502S24T">
    <property type="taxonomic scope" value="Eukaryota"/>
</dbReference>
<dbReference type="AlphaFoldDB" id="A8XJU5"/>
<dbReference type="OMA" id="RENWINS"/>
<dbReference type="InterPro" id="IPR005515">
    <property type="entry name" value="VOMI"/>
</dbReference>
<dbReference type="WormBase" id="CBG14364">
    <property type="protein sequence ID" value="CBP38852"/>
    <property type="gene ID" value="WBGene00034891"/>
</dbReference>
<organism evidence="1 2">
    <name type="scientific">Caenorhabditis briggsae</name>
    <dbReference type="NCBI Taxonomy" id="6238"/>
    <lineage>
        <taxon>Eukaryota</taxon>
        <taxon>Metazoa</taxon>
        <taxon>Ecdysozoa</taxon>
        <taxon>Nematoda</taxon>
        <taxon>Chromadorea</taxon>
        <taxon>Rhabditida</taxon>
        <taxon>Rhabditina</taxon>
        <taxon>Rhabditomorpha</taxon>
        <taxon>Rhabditoidea</taxon>
        <taxon>Rhabditidae</taxon>
        <taxon>Peloderinae</taxon>
        <taxon>Caenorhabditis</taxon>
    </lineage>
</organism>
<evidence type="ECO:0000313" key="1">
    <source>
        <dbReference type="EMBL" id="CAP32921.1"/>
    </source>
</evidence>
<keyword evidence="2" id="KW-1185">Reference proteome</keyword>
<dbReference type="GeneID" id="8586478"/>
<dbReference type="CTD" id="8586478"/>
<dbReference type="Gene3D" id="2.100.10.20">
    <property type="entry name" value="Vitelline membrane outer layer protein I (VOMI)"/>
    <property type="match status" value="1"/>
</dbReference>
<evidence type="ECO:0000313" key="3">
    <source>
        <dbReference type="WormBase" id="CBG14364"/>
    </source>
</evidence>
<dbReference type="RefSeq" id="XP_002644482.1">
    <property type="nucleotide sequence ID" value="XM_002644436.1"/>
</dbReference>
<name>A8XJU5_CAEBR</name>
<dbReference type="Proteomes" id="UP000008549">
    <property type="component" value="Unassembled WGS sequence"/>
</dbReference>
<dbReference type="HOGENOM" id="CLU_042196_0_0_1"/>
<dbReference type="KEGG" id="cbr:CBG_14364"/>
<sequence length="501" mass="56707">MNLDQELPQTSAEKKEYKENCADFNVDFFLRKLKKKYLFDPYYRLPSFLKFHLLYQLSVNHPPTFMRFQRNICSQKVSGMFVMRKEQQLAEHLLNMPLCIFCNCSHKSEDCPTVVDTVKRIEILLKKELCLVCMSHNRILSCPRESVICRMCNKMNHHVAICYLKDLKSPRTTNWGDWKNWEDCPDGTYAYAAKHKVEDPQGKGDDTGLNAVALFCNPLNWGETHFDHLCLATYSTEREILSGEGDWGDWKAVQYCPEGLVMIGFALRSEITRRGQDDVAADNFRGYCGTPDGPRDHSHSFSGDTPGWGRWTEDKFCPLEFAVCGINSQIEGAQRRGDDTALNNIDLRCCRVPPVNLSCTPSYTLQQLAEYDNRLGAGTIQFQYQKKISFSKTTGSTHTVGREEKEAVLSKVTTGVEISTEGITSGLTVSKTSSVNTEHSHGHETISTDRIRTILETVMSNEETITETYNVPAHKGVIIQQLFMTCGIIKVGLPKVVIKSS</sequence>
<dbReference type="PANTHER" id="PTHR18841:SF0">
    <property type="entry name" value="VITELLINE MEMBRANE OUTER LAYER 1 HOMOLOG A-RELATED"/>
    <property type="match status" value="1"/>
</dbReference>